<dbReference type="RefSeq" id="WP_091713345.1">
    <property type="nucleotide sequence ID" value="NZ_FNHS01000002.1"/>
</dbReference>
<proteinExistence type="predicted"/>
<gene>
    <name evidence="1" type="ORF">SAMN05216360_102156</name>
</gene>
<evidence type="ECO:0008006" key="3">
    <source>
        <dbReference type="Google" id="ProtNLM"/>
    </source>
</evidence>
<protein>
    <recommendedName>
        <fullName evidence="3">DUF2867 domain-containing protein</fullName>
    </recommendedName>
</protein>
<keyword evidence="2" id="KW-1185">Reference proteome</keyword>
<evidence type="ECO:0000313" key="2">
    <source>
        <dbReference type="Proteomes" id="UP000198704"/>
    </source>
</evidence>
<dbReference type="OrthoDB" id="5464833at2"/>
<reference evidence="2" key="1">
    <citation type="submission" date="2016-10" db="EMBL/GenBank/DDBJ databases">
        <authorList>
            <person name="Varghese N."/>
            <person name="Submissions S."/>
        </authorList>
    </citation>
    <scope>NUCLEOTIDE SEQUENCE [LARGE SCALE GENOMIC DNA]</scope>
    <source>
        <strain evidence="2">BL47</strain>
    </source>
</reference>
<dbReference type="Proteomes" id="UP000198704">
    <property type="component" value="Unassembled WGS sequence"/>
</dbReference>
<dbReference type="AlphaFoldDB" id="A0A1G9TE48"/>
<dbReference type="EMBL" id="FNHS01000002">
    <property type="protein sequence ID" value="SDM46029.1"/>
    <property type="molecule type" value="Genomic_DNA"/>
</dbReference>
<dbReference type="STRING" id="582672.SAMN05216360_102156"/>
<evidence type="ECO:0000313" key="1">
    <source>
        <dbReference type="EMBL" id="SDM46029.1"/>
    </source>
</evidence>
<sequence>MRRLDRYCPTYQFSEVHACDVAAEPAAILNGVAAYRPASDRFFRLMIGLRELPMRALGRPDMARAPFGLHDFTLLDRSESEIVYGLIGRFWRPGYGLEPVADGAAFLRFDAPQVAKLALAFEARPGPDGRTQLVTETRVSCASRAARLKFTPYWLLIRPVSGLVRQRMLAAIKRDSERSSSSGRIIAAGSP</sequence>
<accession>A0A1G9TE48</accession>
<organism evidence="1 2">
    <name type="scientific">Methylobacterium phyllostachyos</name>
    <dbReference type="NCBI Taxonomy" id="582672"/>
    <lineage>
        <taxon>Bacteria</taxon>
        <taxon>Pseudomonadati</taxon>
        <taxon>Pseudomonadota</taxon>
        <taxon>Alphaproteobacteria</taxon>
        <taxon>Hyphomicrobiales</taxon>
        <taxon>Methylobacteriaceae</taxon>
        <taxon>Methylobacterium</taxon>
    </lineage>
</organism>
<name>A0A1G9TE48_9HYPH</name>